<feature type="transmembrane region" description="Helical" evidence="2">
    <location>
        <begin position="420"/>
        <end position="441"/>
    </location>
</feature>
<feature type="region of interest" description="Disordered" evidence="1">
    <location>
        <begin position="1"/>
        <end position="30"/>
    </location>
</feature>
<feature type="compositionally biased region" description="Acidic residues" evidence="1">
    <location>
        <begin position="1"/>
        <end position="11"/>
    </location>
</feature>
<keyword evidence="2" id="KW-0472">Membrane</keyword>
<feature type="transmembrane region" description="Helical" evidence="2">
    <location>
        <begin position="158"/>
        <end position="183"/>
    </location>
</feature>
<feature type="transmembrane region" description="Helical" evidence="2">
    <location>
        <begin position="296"/>
        <end position="323"/>
    </location>
</feature>
<evidence type="ECO:0000313" key="3">
    <source>
        <dbReference type="EMBL" id="CAE0788613.1"/>
    </source>
</evidence>
<feature type="transmembrane region" description="Helical" evidence="2">
    <location>
        <begin position="203"/>
        <end position="225"/>
    </location>
</feature>
<sequence>METTDELEEPDWQSTSEAVRDAHRSVSVPPQHRCIPSSVSVDGMSLHSNFRLAPEVGTASDLAQPGGFRRAHVLADETASEKQITYAQAPLEVRLEVIGAPPSFFITDVLQTRPDGTVYRFESRQYRRGGKPSIIASPYGEVPTKQKRFKLWIWRPDLIPWWCTFSYLIGGFLFTAGSFSWMIPGVGDMGHGAPEWEANLTVFIPFAVGAFWFTTGAYLAFVATINANLQEELQHLDPKGSVHRAGRAMARRGGGGCLPCRGAHIDLLDMTVTSACRLKCCVPDAYCWWAYQPHSLLYWSSLILVIGTLFFGVACACGFPHALDWAKTSHEAHWTAELWLVIMCSIIGSVMFVFNSFVSLAEVTHSFNVLRPPDRLTIGYAVGLLNFVGSSLFLVASLGYLVQDADHEELAQWEYAVSEWGVRFTYGVGSACFFIGALVSFQEISPDDMDDDDA</sequence>
<dbReference type="AlphaFoldDB" id="A0A7S4C6N2"/>
<protein>
    <submittedName>
        <fullName evidence="3">Uncharacterized protein</fullName>
    </submittedName>
</protein>
<dbReference type="EMBL" id="HBIZ01067555">
    <property type="protein sequence ID" value="CAE0788613.1"/>
    <property type="molecule type" value="Transcribed_RNA"/>
</dbReference>
<feature type="transmembrane region" description="Helical" evidence="2">
    <location>
        <begin position="378"/>
        <end position="400"/>
    </location>
</feature>
<feature type="transmembrane region" description="Helical" evidence="2">
    <location>
        <begin position="338"/>
        <end position="358"/>
    </location>
</feature>
<reference evidence="3" key="1">
    <citation type="submission" date="2021-01" db="EMBL/GenBank/DDBJ databases">
        <authorList>
            <person name="Corre E."/>
            <person name="Pelletier E."/>
            <person name="Niang G."/>
            <person name="Scheremetjew M."/>
            <person name="Finn R."/>
            <person name="Kale V."/>
            <person name="Holt S."/>
            <person name="Cochrane G."/>
            <person name="Meng A."/>
            <person name="Brown T."/>
            <person name="Cohen L."/>
        </authorList>
    </citation>
    <scope>NUCLEOTIDE SEQUENCE</scope>
    <source>
        <strain evidence="3">CCMP645</strain>
    </source>
</reference>
<keyword evidence="2" id="KW-0812">Transmembrane</keyword>
<gene>
    <name evidence="3" type="ORF">PCAR00345_LOCUS41322</name>
</gene>
<evidence type="ECO:0000256" key="1">
    <source>
        <dbReference type="SAM" id="MobiDB-lite"/>
    </source>
</evidence>
<evidence type="ECO:0000256" key="2">
    <source>
        <dbReference type="SAM" id="Phobius"/>
    </source>
</evidence>
<organism evidence="3">
    <name type="scientific">Chrysotila carterae</name>
    <name type="common">Marine alga</name>
    <name type="synonym">Syracosphaera carterae</name>
    <dbReference type="NCBI Taxonomy" id="13221"/>
    <lineage>
        <taxon>Eukaryota</taxon>
        <taxon>Haptista</taxon>
        <taxon>Haptophyta</taxon>
        <taxon>Prymnesiophyceae</taxon>
        <taxon>Isochrysidales</taxon>
        <taxon>Isochrysidaceae</taxon>
        <taxon>Chrysotila</taxon>
    </lineage>
</organism>
<proteinExistence type="predicted"/>
<accession>A0A7S4C6N2</accession>
<keyword evidence="2" id="KW-1133">Transmembrane helix</keyword>
<name>A0A7S4C6N2_CHRCT</name>